<evidence type="ECO:0000313" key="2">
    <source>
        <dbReference type="EMBL" id="KAK1300975.1"/>
    </source>
</evidence>
<reference evidence="2" key="1">
    <citation type="journal article" date="2023" name="Nat. Commun.">
        <title>Diploid and tetraploid genomes of Acorus and the evolution of monocots.</title>
        <authorList>
            <person name="Ma L."/>
            <person name="Liu K.W."/>
            <person name="Li Z."/>
            <person name="Hsiao Y.Y."/>
            <person name="Qi Y."/>
            <person name="Fu T."/>
            <person name="Tang G.D."/>
            <person name="Zhang D."/>
            <person name="Sun W.H."/>
            <person name="Liu D.K."/>
            <person name="Li Y."/>
            <person name="Chen G.Z."/>
            <person name="Liu X.D."/>
            <person name="Liao X.Y."/>
            <person name="Jiang Y.T."/>
            <person name="Yu X."/>
            <person name="Hao Y."/>
            <person name="Huang J."/>
            <person name="Zhao X.W."/>
            <person name="Ke S."/>
            <person name="Chen Y.Y."/>
            <person name="Wu W.L."/>
            <person name="Hsu J.L."/>
            <person name="Lin Y.F."/>
            <person name="Huang M.D."/>
            <person name="Li C.Y."/>
            <person name="Huang L."/>
            <person name="Wang Z.W."/>
            <person name="Zhao X."/>
            <person name="Zhong W.Y."/>
            <person name="Peng D.H."/>
            <person name="Ahmad S."/>
            <person name="Lan S."/>
            <person name="Zhang J.S."/>
            <person name="Tsai W.C."/>
            <person name="Van de Peer Y."/>
            <person name="Liu Z.J."/>
        </authorList>
    </citation>
    <scope>NUCLEOTIDE SEQUENCE</scope>
    <source>
        <strain evidence="2">CP</strain>
    </source>
</reference>
<keyword evidence="1" id="KW-0812">Transmembrane</keyword>
<comment type="caution">
    <text evidence="2">The sequence shown here is derived from an EMBL/GenBank/DDBJ whole genome shotgun (WGS) entry which is preliminary data.</text>
</comment>
<name>A0AAV9DJ59_ACOCL</name>
<keyword evidence="1" id="KW-1133">Transmembrane helix</keyword>
<accession>A0AAV9DJ59</accession>
<dbReference type="Proteomes" id="UP001180020">
    <property type="component" value="Unassembled WGS sequence"/>
</dbReference>
<keyword evidence="3" id="KW-1185">Reference proteome</keyword>
<evidence type="ECO:0000256" key="1">
    <source>
        <dbReference type="SAM" id="Phobius"/>
    </source>
</evidence>
<dbReference type="PANTHER" id="PTHR33116:SF87">
    <property type="entry name" value="OS01G0158850 PROTEIN"/>
    <property type="match status" value="1"/>
</dbReference>
<sequence>MLGINVDVSRLEFLAGLFHCEVQKFPSRILGLPLHLGRLTKADWVPLIERFEKRLEGWSGIFLSLGGRLVLLQAILSNLPIFFLSLFKLLLGVRNRLEVIRRRFLWNGAKEVQNRVHLVKWDIVCSSKKSGGVGILNICDMNTALLMKWLWRWLFHPNLQWCRIVKERYECDDSLRHIFPRDSLGLSGIWKGIMDGLGLFQQAVMWSLGSVARDGVASKFWSP</sequence>
<evidence type="ECO:0000313" key="3">
    <source>
        <dbReference type="Proteomes" id="UP001180020"/>
    </source>
</evidence>
<dbReference type="EMBL" id="JAUJYO010000013">
    <property type="protein sequence ID" value="KAK1300975.1"/>
    <property type="molecule type" value="Genomic_DNA"/>
</dbReference>
<feature type="transmembrane region" description="Helical" evidence="1">
    <location>
        <begin position="70"/>
        <end position="93"/>
    </location>
</feature>
<reference evidence="2" key="2">
    <citation type="submission" date="2023-06" db="EMBL/GenBank/DDBJ databases">
        <authorList>
            <person name="Ma L."/>
            <person name="Liu K.-W."/>
            <person name="Li Z."/>
            <person name="Hsiao Y.-Y."/>
            <person name="Qi Y."/>
            <person name="Fu T."/>
            <person name="Tang G."/>
            <person name="Zhang D."/>
            <person name="Sun W.-H."/>
            <person name="Liu D.-K."/>
            <person name="Li Y."/>
            <person name="Chen G.-Z."/>
            <person name="Liu X.-D."/>
            <person name="Liao X.-Y."/>
            <person name="Jiang Y.-T."/>
            <person name="Yu X."/>
            <person name="Hao Y."/>
            <person name="Huang J."/>
            <person name="Zhao X.-W."/>
            <person name="Ke S."/>
            <person name="Chen Y.-Y."/>
            <person name="Wu W.-L."/>
            <person name="Hsu J.-L."/>
            <person name="Lin Y.-F."/>
            <person name="Huang M.-D."/>
            <person name="Li C.-Y."/>
            <person name="Huang L."/>
            <person name="Wang Z.-W."/>
            <person name="Zhao X."/>
            <person name="Zhong W.-Y."/>
            <person name="Peng D.-H."/>
            <person name="Ahmad S."/>
            <person name="Lan S."/>
            <person name="Zhang J.-S."/>
            <person name="Tsai W.-C."/>
            <person name="Van De Peer Y."/>
            <person name="Liu Z.-J."/>
        </authorList>
    </citation>
    <scope>NUCLEOTIDE SEQUENCE</scope>
    <source>
        <strain evidence="2">CP</strain>
        <tissue evidence="2">Leaves</tissue>
    </source>
</reference>
<proteinExistence type="predicted"/>
<keyword evidence="1" id="KW-0472">Membrane</keyword>
<dbReference type="PANTHER" id="PTHR33116">
    <property type="entry name" value="REVERSE TRANSCRIPTASE ZINC-BINDING DOMAIN-CONTAINING PROTEIN-RELATED-RELATED"/>
    <property type="match status" value="1"/>
</dbReference>
<gene>
    <name evidence="2" type="ORF">QJS10_CPB13g01246</name>
</gene>
<protein>
    <submittedName>
        <fullName evidence="2">Uncharacterized protein</fullName>
    </submittedName>
</protein>
<organism evidence="2 3">
    <name type="scientific">Acorus calamus</name>
    <name type="common">Sweet flag</name>
    <dbReference type="NCBI Taxonomy" id="4465"/>
    <lineage>
        <taxon>Eukaryota</taxon>
        <taxon>Viridiplantae</taxon>
        <taxon>Streptophyta</taxon>
        <taxon>Embryophyta</taxon>
        <taxon>Tracheophyta</taxon>
        <taxon>Spermatophyta</taxon>
        <taxon>Magnoliopsida</taxon>
        <taxon>Liliopsida</taxon>
        <taxon>Acoraceae</taxon>
        <taxon>Acorus</taxon>
    </lineage>
</organism>
<dbReference type="AlphaFoldDB" id="A0AAV9DJ59"/>